<evidence type="ECO:0008006" key="3">
    <source>
        <dbReference type="Google" id="ProtNLM"/>
    </source>
</evidence>
<name>E2CXG7_JATCU</name>
<keyword evidence="1" id="KW-0732">Signal</keyword>
<dbReference type="EMBL" id="GQ386894">
    <property type="protein sequence ID" value="ADJ67184.1"/>
    <property type="molecule type" value="mRNA"/>
</dbReference>
<organism evidence="2">
    <name type="scientific">Jatropha curcas</name>
    <name type="common">Barbados nut</name>
    <dbReference type="NCBI Taxonomy" id="180498"/>
    <lineage>
        <taxon>Eukaryota</taxon>
        <taxon>Viridiplantae</taxon>
        <taxon>Streptophyta</taxon>
        <taxon>Embryophyta</taxon>
        <taxon>Tracheophyta</taxon>
        <taxon>Spermatophyta</taxon>
        <taxon>Magnoliopsida</taxon>
        <taxon>eudicotyledons</taxon>
        <taxon>Gunneridae</taxon>
        <taxon>Pentapetalae</taxon>
        <taxon>rosids</taxon>
        <taxon>fabids</taxon>
        <taxon>Malpighiales</taxon>
        <taxon>Euphorbiaceae</taxon>
        <taxon>Crotonoideae</taxon>
        <taxon>Jatropheae</taxon>
        <taxon>Jatropha</taxon>
    </lineage>
</organism>
<sequence>MMGKAMKVLLMLCMVGYLASVAFAIRVNDDNGAEEGGANGEGGTSGIRSGGALGTVSVYDPPYTPNQCYGDDPLPTTLVATVNDALWENGDRCIYILTLTRIKSTDASKPCKRHTSVV</sequence>
<proteinExistence type="evidence at transcript level"/>
<feature type="signal peptide" evidence="1">
    <location>
        <begin position="1"/>
        <end position="24"/>
    </location>
</feature>
<feature type="chain" id="PRO_5003158324" description="Expansin-like EG45 domain-containing protein" evidence="1">
    <location>
        <begin position="25"/>
        <end position="118"/>
    </location>
</feature>
<evidence type="ECO:0000313" key="2">
    <source>
        <dbReference type="EMBL" id="ADJ67184.1"/>
    </source>
</evidence>
<reference evidence="2" key="1">
    <citation type="submission" date="2009-07" db="EMBL/GenBank/DDBJ databases">
        <title>Salinity tolerance responsive genes from Jatropha curcas root cDNA.</title>
        <authorList>
            <person name="Eswaran N."/>
            <person name="Parameswaran S."/>
            <person name="Sathram B."/>
            <person name="Anantharaman B."/>
            <person name="Johnson T.S."/>
        </authorList>
    </citation>
    <scope>NUCLEOTIDE SEQUENCE</scope>
    <source>
        <tissue evidence="2">Root</tissue>
    </source>
</reference>
<evidence type="ECO:0000256" key="1">
    <source>
        <dbReference type="SAM" id="SignalP"/>
    </source>
</evidence>
<dbReference type="AlphaFoldDB" id="E2CXG7"/>
<protein>
    <recommendedName>
        <fullName evidence="3">Expansin-like EG45 domain-containing protein</fullName>
    </recommendedName>
</protein>
<accession>E2CXG7</accession>